<dbReference type="KEGG" id="ela:UCREL1_4009"/>
<proteinExistence type="predicted"/>
<dbReference type="STRING" id="1287681.M7SR40"/>
<dbReference type="HOGENOM" id="CLU_1065712_0_0_1"/>
<name>M7SR40_EUTLA</name>
<feature type="region of interest" description="Disordered" evidence="1">
    <location>
        <begin position="1"/>
        <end position="177"/>
    </location>
</feature>
<feature type="region of interest" description="Disordered" evidence="1">
    <location>
        <begin position="233"/>
        <end position="261"/>
    </location>
</feature>
<evidence type="ECO:0000313" key="3">
    <source>
        <dbReference type="Proteomes" id="UP000012174"/>
    </source>
</evidence>
<protein>
    <submittedName>
        <fullName evidence="2">Putative rna polymerase ii accessory cdc73 protein</fullName>
    </submittedName>
</protein>
<organism evidence="2 3">
    <name type="scientific">Eutypa lata (strain UCR-EL1)</name>
    <name type="common">Grapevine dieback disease fungus</name>
    <name type="synonym">Eutypa armeniacae</name>
    <dbReference type="NCBI Taxonomy" id="1287681"/>
    <lineage>
        <taxon>Eukaryota</taxon>
        <taxon>Fungi</taxon>
        <taxon>Dikarya</taxon>
        <taxon>Ascomycota</taxon>
        <taxon>Pezizomycotina</taxon>
        <taxon>Sordariomycetes</taxon>
        <taxon>Xylariomycetidae</taxon>
        <taxon>Xylariales</taxon>
        <taxon>Diatrypaceae</taxon>
        <taxon>Eutypa</taxon>
    </lineage>
</organism>
<sequence>MGDQATPSELYPGGEARRLQTPPLRETTSDGHSRSFFFDITTPRAGSNDVKRRRLQQPQQQQQQQQHQDLPRPSDDSNYGFPYSAKDQDVRQRPPQPPRSKRPYLSDPEGKRPDDGVPSSPPHHLSHPPHPPPPPPPSTAINQHHRPLKRSQAQESSSGNNFVAPSSLARQDTAAANQKEWWEVPVPIPNYEDMAPAAFAFDLPEHLPTSPMCPANKKHRSGGTGVCVYHGRRKRSFDDGDDDDHGGDGGGSSGSDDGGRR</sequence>
<feature type="compositionally biased region" description="Polar residues" evidence="1">
    <location>
        <begin position="151"/>
        <end position="176"/>
    </location>
</feature>
<dbReference type="OrthoDB" id="3648773at2759"/>
<evidence type="ECO:0000256" key="1">
    <source>
        <dbReference type="SAM" id="MobiDB-lite"/>
    </source>
</evidence>
<dbReference type="Proteomes" id="UP000012174">
    <property type="component" value="Unassembled WGS sequence"/>
</dbReference>
<feature type="compositionally biased region" description="Low complexity" evidence="1">
    <location>
        <begin position="56"/>
        <end position="68"/>
    </location>
</feature>
<evidence type="ECO:0000313" key="2">
    <source>
        <dbReference type="EMBL" id="EMR68964.1"/>
    </source>
</evidence>
<accession>M7SR40</accession>
<feature type="compositionally biased region" description="Pro residues" evidence="1">
    <location>
        <begin position="128"/>
        <end position="138"/>
    </location>
</feature>
<dbReference type="EMBL" id="KB706147">
    <property type="protein sequence ID" value="EMR68964.1"/>
    <property type="molecule type" value="Genomic_DNA"/>
</dbReference>
<dbReference type="AlphaFoldDB" id="M7SR40"/>
<reference evidence="3" key="1">
    <citation type="journal article" date="2013" name="Genome Announc.">
        <title>Draft genome sequence of the grapevine dieback fungus Eutypa lata UCR-EL1.</title>
        <authorList>
            <person name="Blanco-Ulate B."/>
            <person name="Rolshausen P.E."/>
            <person name="Cantu D."/>
        </authorList>
    </citation>
    <scope>NUCLEOTIDE SEQUENCE [LARGE SCALE GENOMIC DNA]</scope>
    <source>
        <strain evidence="3">UCR-EL1</strain>
    </source>
</reference>
<gene>
    <name evidence="2" type="ORF">UCREL1_4009</name>
</gene>
<keyword evidence="3" id="KW-1185">Reference proteome</keyword>